<proteinExistence type="predicted"/>
<dbReference type="Proteomes" id="UP000265663">
    <property type="component" value="Unassembled WGS sequence"/>
</dbReference>
<evidence type="ECO:0000313" key="1">
    <source>
        <dbReference type="EMBL" id="RMZ71997.1"/>
    </source>
</evidence>
<dbReference type="EMBL" id="KE747829">
    <property type="protein sequence ID" value="RMZ71997.1"/>
    <property type="molecule type" value="Genomic_DNA"/>
</dbReference>
<name>A0A3M7MC00_9PLEO</name>
<protein>
    <submittedName>
        <fullName evidence="1">Aminoglycoside 3-phosphotransferase</fullName>
    </submittedName>
</protein>
<keyword evidence="1" id="KW-0808">Transferase</keyword>
<dbReference type="GO" id="GO:0016740">
    <property type="term" value="F:transferase activity"/>
    <property type="evidence" value="ECO:0007669"/>
    <property type="project" value="UniProtKB-KW"/>
</dbReference>
<dbReference type="AlphaFoldDB" id="A0A3M7MC00"/>
<evidence type="ECO:0000313" key="2">
    <source>
        <dbReference type="Proteomes" id="UP000265663"/>
    </source>
</evidence>
<reference evidence="1 2" key="1">
    <citation type="journal article" date="2014" name="PLoS ONE">
        <title>De novo Genome Assembly of the Fungal Plant Pathogen Pyrenophora semeniperda.</title>
        <authorList>
            <person name="Soliai M.M."/>
            <person name="Meyer S.E."/>
            <person name="Udall J.A."/>
            <person name="Elzinga D.E."/>
            <person name="Hermansen R.A."/>
            <person name="Bodily P.M."/>
            <person name="Hart A.A."/>
            <person name="Coleman C.E."/>
        </authorList>
    </citation>
    <scope>NUCLEOTIDE SEQUENCE [LARGE SCALE GENOMIC DNA]</scope>
    <source>
        <strain evidence="1 2">CCB06</strain>
        <tissue evidence="1">Mycelium</tissue>
    </source>
</reference>
<accession>A0A3M7MC00</accession>
<keyword evidence="2" id="KW-1185">Reference proteome</keyword>
<gene>
    <name evidence="1" type="ORF">GMOD_00006984</name>
</gene>
<organism evidence="1 2">
    <name type="scientific">Pyrenophora seminiperda CCB06</name>
    <dbReference type="NCBI Taxonomy" id="1302712"/>
    <lineage>
        <taxon>Eukaryota</taxon>
        <taxon>Fungi</taxon>
        <taxon>Dikarya</taxon>
        <taxon>Ascomycota</taxon>
        <taxon>Pezizomycotina</taxon>
        <taxon>Dothideomycetes</taxon>
        <taxon>Pleosporomycetidae</taxon>
        <taxon>Pleosporales</taxon>
        <taxon>Pleosporineae</taxon>
        <taxon>Pleosporaceae</taxon>
        <taxon>Pyrenophora</taxon>
    </lineage>
</organism>
<dbReference type="InterPro" id="IPR011009">
    <property type="entry name" value="Kinase-like_dom_sf"/>
</dbReference>
<sequence>MNYVQTHTSIPLPIVLDVNFDETEGEESWIIMTRLPGCQLGEAWPSMTNNAKAQTTSQLKSHFKQLHRLHPPEPAWIGSRSHGPAYDHRLDNRATCGPFASVGEFHDFLVAPVKNSPCPD</sequence>
<dbReference type="PANTHER" id="PTHR21310">
    <property type="entry name" value="AMINOGLYCOSIDE PHOSPHOTRANSFERASE-RELATED-RELATED"/>
    <property type="match status" value="1"/>
</dbReference>
<dbReference type="OrthoDB" id="2906425at2759"/>
<dbReference type="SUPFAM" id="SSF56112">
    <property type="entry name" value="Protein kinase-like (PK-like)"/>
    <property type="match status" value="1"/>
</dbReference>
<dbReference type="InterPro" id="IPR051678">
    <property type="entry name" value="AGP_Transferase"/>
</dbReference>
<dbReference type="PANTHER" id="PTHR21310:SF58">
    <property type="entry name" value="AMINOGLYCOSIDE PHOSPHOTRANSFERASE DOMAIN-CONTAINING PROTEIN"/>
    <property type="match status" value="1"/>
</dbReference>